<feature type="compositionally biased region" description="Polar residues" evidence="2">
    <location>
        <begin position="658"/>
        <end position="674"/>
    </location>
</feature>
<keyword evidence="4" id="KW-1185">Reference proteome</keyword>
<feature type="compositionally biased region" description="Low complexity" evidence="2">
    <location>
        <begin position="826"/>
        <end position="835"/>
    </location>
</feature>
<keyword evidence="1" id="KW-0677">Repeat</keyword>
<protein>
    <submittedName>
        <fullName evidence="3">Uncharacterized protein</fullName>
    </submittedName>
</protein>
<feature type="compositionally biased region" description="Low complexity" evidence="2">
    <location>
        <begin position="138"/>
        <end position="148"/>
    </location>
</feature>
<feature type="compositionally biased region" description="Low complexity" evidence="2">
    <location>
        <begin position="855"/>
        <end position="880"/>
    </location>
</feature>
<accession>A0ABR4C2S7</accession>
<evidence type="ECO:0000313" key="4">
    <source>
        <dbReference type="Proteomes" id="UP001595075"/>
    </source>
</evidence>
<feature type="compositionally biased region" description="Polar residues" evidence="2">
    <location>
        <begin position="783"/>
        <end position="792"/>
    </location>
</feature>
<dbReference type="PANTHER" id="PTHR46430">
    <property type="entry name" value="PROTEIN SKT5-RELATED"/>
    <property type="match status" value="1"/>
</dbReference>
<evidence type="ECO:0000313" key="3">
    <source>
        <dbReference type="EMBL" id="KAL2064015.1"/>
    </source>
</evidence>
<feature type="compositionally biased region" description="Polar residues" evidence="2">
    <location>
        <begin position="713"/>
        <end position="722"/>
    </location>
</feature>
<feature type="compositionally biased region" description="Pro residues" evidence="2">
    <location>
        <begin position="897"/>
        <end position="909"/>
    </location>
</feature>
<feature type="compositionally biased region" description="Polar residues" evidence="2">
    <location>
        <begin position="149"/>
        <end position="164"/>
    </location>
</feature>
<dbReference type="SUPFAM" id="SSF81901">
    <property type="entry name" value="HCP-like"/>
    <property type="match status" value="2"/>
</dbReference>
<dbReference type="PANTHER" id="PTHR46430:SF2">
    <property type="entry name" value="CHITIN SYNTHASE REGULATORY FACTOR 4"/>
    <property type="match status" value="1"/>
</dbReference>
<dbReference type="InterPro" id="IPR006597">
    <property type="entry name" value="Sel1-like"/>
</dbReference>
<evidence type="ECO:0000256" key="1">
    <source>
        <dbReference type="ARBA" id="ARBA00022737"/>
    </source>
</evidence>
<feature type="region of interest" description="Disordered" evidence="2">
    <location>
        <begin position="132"/>
        <end position="171"/>
    </location>
</feature>
<dbReference type="Gene3D" id="1.25.40.10">
    <property type="entry name" value="Tetratricopeptide repeat domain"/>
    <property type="match status" value="1"/>
</dbReference>
<organism evidence="3 4">
    <name type="scientific">Oculimacula yallundae</name>
    <dbReference type="NCBI Taxonomy" id="86028"/>
    <lineage>
        <taxon>Eukaryota</taxon>
        <taxon>Fungi</taxon>
        <taxon>Dikarya</taxon>
        <taxon>Ascomycota</taxon>
        <taxon>Pezizomycotina</taxon>
        <taxon>Leotiomycetes</taxon>
        <taxon>Helotiales</taxon>
        <taxon>Ploettnerulaceae</taxon>
        <taxon>Oculimacula</taxon>
    </lineage>
</organism>
<feature type="region of interest" description="Disordered" evidence="2">
    <location>
        <begin position="590"/>
        <end position="947"/>
    </location>
</feature>
<dbReference type="Proteomes" id="UP001595075">
    <property type="component" value="Unassembled WGS sequence"/>
</dbReference>
<evidence type="ECO:0000256" key="2">
    <source>
        <dbReference type="SAM" id="MobiDB-lite"/>
    </source>
</evidence>
<feature type="compositionally biased region" description="Polar residues" evidence="2">
    <location>
        <begin position="910"/>
        <end position="928"/>
    </location>
</feature>
<gene>
    <name evidence="3" type="ORF">VTL71DRAFT_4509</name>
</gene>
<dbReference type="Pfam" id="PF08238">
    <property type="entry name" value="Sel1"/>
    <property type="match status" value="5"/>
</dbReference>
<dbReference type="InterPro" id="IPR011990">
    <property type="entry name" value="TPR-like_helical_dom_sf"/>
</dbReference>
<dbReference type="EMBL" id="JAZHXI010000014">
    <property type="protein sequence ID" value="KAL2064015.1"/>
    <property type="molecule type" value="Genomic_DNA"/>
</dbReference>
<reference evidence="3 4" key="1">
    <citation type="journal article" date="2024" name="Commun. Biol.">
        <title>Comparative genomic analysis of thermophilic fungi reveals convergent evolutionary adaptations and gene losses.</title>
        <authorList>
            <person name="Steindorff A.S."/>
            <person name="Aguilar-Pontes M.V."/>
            <person name="Robinson A.J."/>
            <person name="Andreopoulos B."/>
            <person name="LaButti K."/>
            <person name="Kuo A."/>
            <person name="Mondo S."/>
            <person name="Riley R."/>
            <person name="Otillar R."/>
            <person name="Haridas S."/>
            <person name="Lipzen A."/>
            <person name="Grimwood J."/>
            <person name="Schmutz J."/>
            <person name="Clum A."/>
            <person name="Reid I.D."/>
            <person name="Moisan M.C."/>
            <person name="Butler G."/>
            <person name="Nguyen T.T.M."/>
            <person name="Dewar K."/>
            <person name="Conant G."/>
            <person name="Drula E."/>
            <person name="Henrissat B."/>
            <person name="Hansel C."/>
            <person name="Singer S."/>
            <person name="Hutchinson M.I."/>
            <person name="de Vries R.P."/>
            <person name="Natvig D.O."/>
            <person name="Powell A.J."/>
            <person name="Tsang A."/>
            <person name="Grigoriev I.V."/>
        </authorList>
    </citation>
    <scope>NUCLEOTIDE SEQUENCE [LARGE SCALE GENOMIC DNA]</scope>
    <source>
        <strain evidence="3 4">CBS 494.80</strain>
    </source>
</reference>
<name>A0ABR4C2S7_9HELO</name>
<dbReference type="InterPro" id="IPR051726">
    <property type="entry name" value="Chitin_Synth_Reg"/>
</dbReference>
<proteinExistence type="predicted"/>
<dbReference type="SMART" id="SM00671">
    <property type="entry name" value="SEL1"/>
    <property type="match status" value="6"/>
</dbReference>
<sequence>MSYGYTDYGRSSYAGSANDYARGNNDWNQGHQHQQDYGYEYNQPRFQEQQYYLQQPQYDEYHYQQSQALRPQYANMGDRNYMQKPMQATFYPSQNDDFFMPEVISPMPTRIMPEVPSNMQEGLAHLELESRNPPNRMSASSTVSSMQSPTYMQNSNRISHNSRPSGGPGFTASYEHTNASAYQNINRDAQQYGPLDSPKFSPFPKLQNPGQNVPLSDEDKEEVLERARPLVLKSTDPEMQLAWAQDALSWVEVASQAAIRQQPEGQNSRSITPKVEHQLREDALNIVRFLADQHHPKAEFMKSMWLEFGKFGYRVDKKEAFLGYKRAADKGYARAEYRIGMQYENSNNSVKAVQHYQKGVAMGDSASNYRLGMMTLLGQHGMQQEFMRGVDLIRFAADTSDENAPQGAYVYGMLLARELPNISIPEQYLEFNNNDAKMFVEKAAYLGFAKAQLKMAQAYELCQLSCEFEPALSMHYNALAARQGEAEAEMAISKWFLCGYEGIFEKNEELAFTYAKRAAQAKLPTAEFAMGYFYEIGMYVPVDLRESEMWYTKASEHGNKDALGRIDSIRKNGALTKKDHEKIAISRIQSQYGSQRGGRPERFKQKTAPLPSMNEEHVGMPEPRNSYDSVGPLLQTVAPPRPTSAAPYPEDDMAHMSRFSQGQNYGLRPSSSGGPQADRPSSAFGIRPISHANTGTFHQGGLGPADPHRPATSMGNMHLPSQPSAGRGGNPGGRAPSAGWESQPSPNKFTNQAPTLPQVDLGRPMNLDPAPGRLQKPLPPNMNKPQPSHPQTSPGYPPHGGPSPQQGVPPRRDPAANQYSRPERLSSAQSGPPMMSGGGGGGMMSPPMMTPPMISPQMSPHYKQSPQQQQQRPDSQASRPTQRPPQHTMSSQQQPNSRPPSALPSPVPSTAPSGASQGSQPPKKTGPSTFEEMGIPAGKNENDCIVM</sequence>
<comment type="caution">
    <text evidence="3">The sequence shown here is derived from an EMBL/GenBank/DDBJ whole genome shotgun (WGS) entry which is preliminary data.</text>
</comment>
<feature type="compositionally biased region" description="Polar residues" evidence="2">
    <location>
        <begin position="740"/>
        <end position="755"/>
    </location>
</feature>